<evidence type="ECO:0000256" key="5">
    <source>
        <dbReference type="ARBA" id="ARBA00023143"/>
    </source>
</evidence>
<comment type="similarity">
    <text evidence="6 7">Belongs to the FliO/MopB family.</text>
</comment>
<dbReference type="InterPro" id="IPR022781">
    <property type="entry name" value="Flagellar_biosynth_FliO"/>
</dbReference>
<keyword evidence="8" id="KW-0282">Flagellum</keyword>
<evidence type="ECO:0000256" key="1">
    <source>
        <dbReference type="ARBA" id="ARBA00022475"/>
    </source>
</evidence>
<organism evidence="8 9">
    <name type="scientific">Thalassolituus pacificus</name>
    <dbReference type="NCBI Taxonomy" id="2975440"/>
    <lineage>
        <taxon>Bacteria</taxon>
        <taxon>Pseudomonadati</taxon>
        <taxon>Pseudomonadota</taxon>
        <taxon>Gammaproteobacteria</taxon>
        <taxon>Oceanospirillales</taxon>
        <taxon>Oceanospirillaceae</taxon>
        <taxon>Thalassolituus</taxon>
    </lineage>
</organism>
<dbReference type="AlphaFoldDB" id="A0A9X3AR72"/>
<proteinExistence type="inferred from homology"/>
<evidence type="ECO:0000256" key="7">
    <source>
        <dbReference type="RuleBase" id="RU362064"/>
    </source>
</evidence>
<dbReference type="EMBL" id="JAOANI010000002">
    <property type="protein sequence ID" value="MCT7357453.1"/>
    <property type="molecule type" value="Genomic_DNA"/>
</dbReference>
<dbReference type="RefSeq" id="WP_260974388.1">
    <property type="nucleotide sequence ID" value="NZ_JAOANI010000002.1"/>
</dbReference>
<evidence type="ECO:0000256" key="2">
    <source>
        <dbReference type="ARBA" id="ARBA00022692"/>
    </source>
</evidence>
<feature type="transmembrane region" description="Helical" evidence="7">
    <location>
        <begin position="43"/>
        <end position="60"/>
    </location>
</feature>
<keyword evidence="5 7" id="KW-0975">Bacterial flagellum</keyword>
<comment type="subcellular location">
    <subcellularLocation>
        <location evidence="7">Cell membrane</location>
    </subcellularLocation>
    <subcellularLocation>
        <location evidence="7">Bacterial flagellum basal body</location>
    </subcellularLocation>
</comment>
<evidence type="ECO:0000313" key="8">
    <source>
        <dbReference type="EMBL" id="MCT7357453.1"/>
    </source>
</evidence>
<keyword evidence="1 7" id="KW-1003">Cell membrane</keyword>
<name>A0A9X3AR72_9GAMM</name>
<dbReference type="PANTHER" id="PTHR38766">
    <property type="entry name" value="FLAGELLAR PROTEIN FLIO"/>
    <property type="match status" value="1"/>
</dbReference>
<reference evidence="8" key="2">
    <citation type="submission" date="2022-08" db="EMBL/GenBank/DDBJ databases">
        <authorList>
            <person name="Dong C."/>
        </authorList>
    </citation>
    <scope>NUCLEOTIDE SEQUENCE</scope>
    <source>
        <strain evidence="8">59MF3M-4</strain>
    </source>
</reference>
<dbReference type="GO" id="GO:0044781">
    <property type="term" value="P:bacterial-type flagellum organization"/>
    <property type="evidence" value="ECO:0007669"/>
    <property type="project" value="UniProtKB-UniRule"/>
</dbReference>
<dbReference type="PANTHER" id="PTHR38766:SF1">
    <property type="entry name" value="FLAGELLAR PROTEIN FLIO"/>
    <property type="match status" value="1"/>
</dbReference>
<sequence length="139" mass="14808">MNVFNACVKTFSVLAVWLISPLSIAEAALPAGPDPLSSVGKVVIFLLLIIGIILLLAWLVNKTQGQRLIGNNGKLKMVAVLPLGMKEKIAVIQVGSKQLLVGITPQQITTLAELDEPLPLAESGNTVSFQDLLKKAIRS</sequence>
<keyword evidence="8" id="KW-0969">Cilium</keyword>
<reference evidence="8" key="1">
    <citation type="journal article" date="2022" name="Front. Microbiol.">
        <title>Genome-based taxonomic rearrangement of Oceanobacter-related bacteria including the description of Thalassolituus hydrocarbonoclasticus sp. nov. and Thalassolituus pacificus sp. nov. and emended description of the genus Thalassolituus.</title>
        <authorList>
            <person name="Dong C."/>
            <person name="Wei L."/>
            <person name="Wang J."/>
            <person name="Lai Q."/>
            <person name="Huang Z."/>
            <person name="Shao Z."/>
        </authorList>
    </citation>
    <scope>NUCLEOTIDE SEQUENCE</scope>
    <source>
        <strain evidence="8">59MF3M-4</strain>
    </source>
</reference>
<evidence type="ECO:0000313" key="9">
    <source>
        <dbReference type="Proteomes" id="UP001147830"/>
    </source>
</evidence>
<evidence type="ECO:0000256" key="3">
    <source>
        <dbReference type="ARBA" id="ARBA00022989"/>
    </source>
</evidence>
<keyword evidence="4 7" id="KW-0472">Membrane</keyword>
<keyword evidence="8" id="KW-0966">Cell projection</keyword>
<accession>A0A9X3AR72</accession>
<dbReference type="GO" id="GO:0009425">
    <property type="term" value="C:bacterial-type flagellum basal body"/>
    <property type="evidence" value="ECO:0007669"/>
    <property type="project" value="UniProtKB-SubCell"/>
</dbReference>
<evidence type="ECO:0000256" key="6">
    <source>
        <dbReference type="ARBA" id="ARBA00037937"/>
    </source>
</evidence>
<keyword evidence="9" id="KW-1185">Reference proteome</keyword>
<dbReference type="NCBIfam" id="TIGR03500">
    <property type="entry name" value="FliO_TIGR"/>
    <property type="match status" value="1"/>
</dbReference>
<keyword evidence="3 7" id="KW-1133">Transmembrane helix</keyword>
<dbReference type="Proteomes" id="UP001147830">
    <property type="component" value="Unassembled WGS sequence"/>
</dbReference>
<dbReference type="Pfam" id="PF04347">
    <property type="entry name" value="FliO"/>
    <property type="match status" value="1"/>
</dbReference>
<protein>
    <recommendedName>
        <fullName evidence="7">Flagellar protein</fullName>
    </recommendedName>
</protein>
<dbReference type="InterPro" id="IPR052205">
    <property type="entry name" value="FliO/MopB"/>
</dbReference>
<gene>
    <name evidence="8" type="primary">fliO</name>
    <name evidence="8" type="ORF">NYR02_00250</name>
</gene>
<comment type="caution">
    <text evidence="8">The sequence shown here is derived from an EMBL/GenBank/DDBJ whole genome shotgun (WGS) entry which is preliminary data.</text>
</comment>
<evidence type="ECO:0000256" key="4">
    <source>
        <dbReference type="ARBA" id="ARBA00023136"/>
    </source>
</evidence>
<dbReference type="GO" id="GO:0005886">
    <property type="term" value="C:plasma membrane"/>
    <property type="evidence" value="ECO:0007669"/>
    <property type="project" value="UniProtKB-SubCell"/>
</dbReference>
<keyword evidence="2 7" id="KW-0812">Transmembrane</keyword>